<protein>
    <submittedName>
        <fullName evidence="2">SIR2 family protein</fullName>
    </submittedName>
</protein>
<dbReference type="InterPro" id="IPR057574">
    <property type="entry name" value="nSTAND_NTPase5_dom"/>
</dbReference>
<gene>
    <name evidence="2" type="ORF">L0665_06175</name>
</gene>
<feature type="domain" description="Novel STAND NTPase 5" evidence="1">
    <location>
        <begin position="368"/>
        <end position="492"/>
    </location>
</feature>
<organism evidence="2 3">
    <name type="scientific">Methanogenium marinum</name>
    <dbReference type="NCBI Taxonomy" id="348610"/>
    <lineage>
        <taxon>Archaea</taxon>
        <taxon>Methanobacteriati</taxon>
        <taxon>Methanobacteriota</taxon>
        <taxon>Stenosarchaea group</taxon>
        <taxon>Methanomicrobia</taxon>
        <taxon>Methanomicrobiales</taxon>
        <taxon>Methanomicrobiaceae</taxon>
        <taxon>Methanogenium</taxon>
    </lineage>
</organism>
<comment type="caution">
    <text evidence="2">The sequence shown here is derived from an EMBL/GenBank/DDBJ whole genome shotgun (WGS) entry which is preliminary data.</text>
</comment>
<keyword evidence="3" id="KW-1185">Reference proteome</keyword>
<dbReference type="Proteomes" id="UP001143747">
    <property type="component" value="Unassembled WGS sequence"/>
</dbReference>
<dbReference type="InterPro" id="IPR027417">
    <property type="entry name" value="P-loop_NTPase"/>
</dbReference>
<name>A0A9Q4KT40_9EURY</name>
<proteinExistence type="predicted"/>
<dbReference type="AlphaFoldDB" id="A0A9Q4KT40"/>
<evidence type="ECO:0000259" key="1">
    <source>
        <dbReference type="Pfam" id="PF25199"/>
    </source>
</evidence>
<evidence type="ECO:0000313" key="3">
    <source>
        <dbReference type="Proteomes" id="UP001143747"/>
    </source>
</evidence>
<sequence>MQILAYRLNMERAINLISTNQATLFLGAGASMGVGGPSGGQLLNEITSHFDNVEYGSSTNFFDVCQDIIESGKYTRYDLEKFIKKSLEGLHPNDIHSHLAALPWKCIFTTNYDLIIERIPQNELKGRRIRVVKNNGSTIEYKKDLLYYFKIFGSIDTPSDLAGYPILSRTDSNISFSNRDFFYNILSDCIRQGPIIFIGYSFEDHLVFDLMAELYRTNKPDIIRESFAIIPSQPSPKVQRFFDQYNIKTIKATCEEFVDLVYPMFKDKPFKFTQCDNTIHIRGMPFDIPFAVAQSSKDNFIFLNSESTESKCKDMKSFFNNEDTSFYPYYSHWDFIREVYSFDGSLNPEKSSIYGKNILNGLKKHLFELINNSQIEKNAITFLSGPAGSGKTIILNRLAYDWYTSGYPVIIMKPQGNYVDYRQLDYFLEHLETRIKSTEGKRQNHSKARTLIICDNCSSFIEDYFRAFDFLTSRGRLFSMIFADRDNLLDNKIKENFVTYSLSETVSDNELNAFKEYLTNLNLIETEADLFGIIDNPDINESFFALMYTIIDETRRPLNKIIHDQYIRLADWPKNIYEYVCLFNNYNINPSEDLLVRCSGQKYETFLKEVEKGQLEKVIFYESNEDDNIEYRVHHPIIAQRTVQFELMEPTIKAQKFIEIISKVNESYSVEVKKIEKLLVTGAGSNSHYKDLNLNLKKDIFEIACSKIKSRVLFHHYALLELEGNDKNYEKAESLLKTALSIKDPFERDENIYTSLGKLYSSKGQYLEAQNEHDESLEAYRIAESNFKRGRTGHFKNKNSYHGQIVLYSRESEQITDELEKFKLYSKALDLCEEAICSLNEKDQFIFYNEKFSILTSLKRIEDFEALIETLATQYQSAIGYKVKAYLMYTDLLGSCNKKLIETEENLRILNDIQNIVDEGLIVDDTNSDLLRLQATIGLVKYKNDPDVQYELLNKWYMFKTYSDINLQYNYGILLFYREYYNESKRIFTELGSLSQWVLSRSSMSDAHYFTENGVIKEFEGEIIEINAERTRGSIKILSLDNLDYPIIFFPRFFASINDRVLCKIGFNLRGSFAADVRKD</sequence>
<evidence type="ECO:0000313" key="2">
    <source>
        <dbReference type="EMBL" id="MDE4908194.1"/>
    </source>
</evidence>
<dbReference type="Gene3D" id="1.25.40.10">
    <property type="entry name" value="Tetratricopeptide repeat domain"/>
    <property type="match status" value="1"/>
</dbReference>
<dbReference type="Gene3D" id="3.40.50.300">
    <property type="entry name" value="P-loop containing nucleotide triphosphate hydrolases"/>
    <property type="match status" value="1"/>
</dbReference>
<dbReference type="SUPFAM" id="SSF52540">
    <property type="entry name" value="P-loop containing nucleoside triphosphate hydrolases"/>
    <property type="match status" value="1"/>
</dbReference>
<dbReference type="EMBL" id="JAKELO010000002">
    <property type="protein sequence ID" value="MDE4908194.1"/>
    <property type="molecule type" value="Genomic_DNA"/>
</dbReference>
<accession>A0A9Q4KT40</accession>
<dbReference type="Pfam" id="PF25199">
    <property type="entry name" value="nSTAND_NTPase5"/>
    <property type="match status" value="1"/>
</dbReference>
<dbReference type="InterPro" id="IPR011990">
    <property type="entry name" value="TPR-like_helical_dom_sf"/>
</dbReference>
<dbReference type="Pfam" id="PF13289">
    <property type="entry name" value="SIR2_2"/>
    <property type="match status" value="1"/>
</dbReference>
<dbReference type="SUPFAM" id="SSF52467">
    <property type="entry name" value="DHS-like NAD/FAD-binding domain"/>
    <property type="match status" value="1"/>
</dbReference>
<reference evidence="2" key="1">
    <citation type="submission" date="2022-01" db="EMBL/GenBank/DDBJ databases">
        <title>Draft genome of Methanogenium marinum DSM 15558.</title>
        <authorList>
            <person name="Chen S.-C."/>
            <person name="You Y.-T."/>
        </authorList>
    </citation>
    <scope>NUCLEOTIDE SEQUENCE</scope>
    <source>
        <strain evidence="2">DSM 15558</strain>
    </source>
</reference>
<dbReference type="InterPro" id="IPR029035">
    <property type="entry name" value="DHS-like_NAD/FAD-binding_dom"/>
</dbReference>
<dbReference type="RefSeq" id="WP_274924829.1">
    <property type="nucleotide sequence ID" value="NZ_JAKELO010000002.1"/>
</dbReference>